<dbReference type="InterPro" id="IPR042095">
    <property type="entry name" value="SUMF_sf"/>
</dbReference>
<keyword evidence="1" id="KW-0732">Signal</keyword>
<feature type="signal peptide" evidence="1">
    <location>
        <begin position="1"/>
        <end position="24"/>
    </location>
</feature>
<dbReference type="Pfam" id="PF03781">
    <property type="entry name" value="FGE-sulfatase"/>
    <property type="match status" value="1"/>
</dbReference>
<name>A0ABZ1CFZ2_9BACT</name>
<feature type="domain" description="Sulfatase-modifying factor enzyme-like" evidence="2">
    <location>
        <begin position="33"/>
        <end position="364"/>
    </location>
</feature>
<dbReference type="InterPro" id="IPR051043">
    <property type="entry name" value="Sulfatase_Mod_Factor_Kinase"/>
</dbReference>
<dbReference type="Gene3D" id="3.90.1580.10">
    <property type="entry name" value="paralog of FGE (formylglycine-generating enzyme)"/>
    <property type="match status" value="1"/>
</dbReference>
<dbReference type="SUPFAM" id="SSF56436">
    <property type="entry name" value="C-type lectin-like"/>
    <property type="match status" value="1"/>
</dbReference>
<protein>
    <submittedName>
        <fullName evidence="3">SUMF1/EgtB/PvdO family nonheme iron enzyme</fullName>
    </submittedName>
</protein>
<accession>A0ABZ1CFZ2</accession>
<dbReference type="EMBL" id="CP139781">
    <property type="protein sequence ID" value="WRQ89205.1"/>
    <property type="molecule type" value="Genomic_DNA"/>
</dbReference>
<evidence type="ECO:0000256" key="1">
    <source>
        <dbReference type="SAM" id="SignalP"/>
    </source>
</evidence>
<evidence type="ECO:0000313" key="4">
    <source>
        <dbReference type="Proteomes" id="UP000738431"/>
    </source>
</evidence>
<evidence type="ECO:0000313" key="3">
    <source>
        <dbReference type="EMBL" id="WRQ89205.1"/>
    </source>
</evidence>
<dbReference type="InterPro" id="IPR016187">
    <property type="entry name" value="CTDL_fold"/>
</dbReference>
<dbReference type="InterPro" id="IPR005532">
    <property type="entry name" value="SUMF_dom"/>
</dbReference>
<dbReference type="Proteomes" id="UP000738431">
    <property type="component" value="Chromosome"/>
</dbReference>
<reference evidence="3 4" key="1">
    <citation type="submission" date="2023-12" db="EMBL/GenBank/DDBJ databases">
        <title>Description of an unclassified Opitutus bacterium of Verrucomicrobiota.</title>
        <authorList>
            <person name="Zhang D.-F."/>
        </authorList>
    </citation>
    <scope>NUCLEOTIDE SEQUENCE [LARGE SCALE GENOMIC DNA]</scope>
    <source>
        <strain evidence="3 4">WL0086</strain>
    </source>
</reference>
<proteinExistence type="predicted"/>
<dbReference type="RefSeq" id="WP_221031072.1">
    <property type="nucleotide sequence ID" value="NZ_CP139781.1"/>
</dbReference>
<evidence type="ECO:0000259" key="2">
    <source>
        <dbReference type="Pfam" id="PF03781"/>
    </source>
</evidence>
<gene>
    <name evidence="3" type="ORF">K1X11_007280</name>
</gene>
<organism evidence="3 4">
    <name type="scientific">Actomonas aquatica</name>
    <dbReference type="NCBI Taxonomy" id="2866162"/>
    <lineage>
        <taxon>Bacteria</taxon>
        <taxon>Pseudomonadati</taxon>
        <taxon>Verrucomicrobiota</taxon>
        <taxon>Opitutia</taxon>
        <taxon>Opitutales</taxon>
        <taxon>Opitutaceae</taxon>
        <taxon>Actomonas</taxon>
    </lineage>
</organism>
<sequence>MPKIAKLLAQSLLGTTAALGLATAAEVGDLPPPDMVLVPAGPFVMGADDGLYDEAPAHRVYLDAYYIDRHEVTVAEFAAHVRAVGSWDETEGDWFRYSVEGCIDLLRHYEQRYGLPYAQAVAADEASGGTESVQWARDTLRWRAGVAALRELIGLDHPWHADASIEDLVPDPTARALIEAQASLPVRSVSWRDAAGYAAWAGKRLPTEAEWEKAARGTDAQVYPWGHDYGEGLAHAGLAWSVGPSPVGSHPQSAGPYGCEDMAGNVWEWCADWYGPASYTQTPRDRNPQGHEGLADGRIAGPDAAAPLFQQNQQGRETNTRKVVRGGCWADGAPGQTAFNLRASRRLWANPGYWQPDTGFRCVKDLP</sequence>
<feature type="chain" id="PRO_5045467116" evidence="1">
    <location>
        <begin position="25"/>
        <end position="367"/>
    </location>
</feature>
<dbReference type="PANTHER" id="PTHR23150:SF19">
    <property type="entry name" value="FORMYLGLYCINE-GENERATING ENZYME"/>
    <property type="match status" value="1"/>
</dbReference>
<keyword evidence="4" id="KW-1185">Reference proteome</keyword>
<dbReference type="PANTHER" id="PTHR23150">
    <property type="entry name" value="SULFATASE MODIFYING FACTOR 1, 2"/>
    <property type="match status" value="1"/>
</dbReference>